<organism evidence="2 3">
    <name type="scientific">Bacteroides eggerthii</name>
    <dbReference type="NCBI Taxonomy" id="28111"/>
    <lineage>
        <taxon>Bacteria</taxon>
        <taxon>Pseudomonadati</taxon>
        <taxon>Bacteroidota</taxon>
        <taxon>Bacteroidia</taxon>
        <taxon>Bacteroidales</taxon>
        <taxon>Bacteroidaceae</taxon>
        <taxon>Bacteroides</taxon>
    </lineage>
</organism>
<dbReference type="InterPro" id="IPR017853">
    <property type="entry name" value="GH"/>
</dbReference>
<sequence>MKRNIFLSCAALLAASVFASCYKDDHQPPMVEGGHAGVDFVIDNNKVITDNFLGFGTQYNNNLYTTRTFENDGVSEENLPDLEKKVLALGSQYVRIFFDKKNWESVSGYNPEYKASFIRTVELAQKTGALVNITYWHSSIPEDMGRFADEIYDLIVNKGLTCVKQVTIQNEVNSTKITPDEYRVLYSVFIDRLKELGIRDKIQLVGGDLVQDNQKTWFEYMSTSMATLLDGYSSHIYWDYWDKVKPVDRLSGVADLLSNMQGQGIKPCYITEYGVRGEKSGGAFNNPGYLRGTDTPIGRTNECALRHVTFHINALNYGFAGLVKWDCYKAKYDNGNQYFPVIGSGTDGYPLYPSYWMTWAFTHSCQPGWKVLSATSVVSSAHKLCAAMSDGVSNYTIYAQTTATVQTPFVISGIPANKKFRVLAWNDDLMGGLTELEPVTSDAEGVVRFNVKPDGFITLTTIDFTLPEGLE</sequence>
<dbReference type="GeneID" id="93069672"/>
<dbReference type="RefSeq" id="WP_115615960.1">
    <property type="nucleotide sequence ID" value="NZ_CABKNQ010000017.1"/>
</dbReference>
<dbReference type="Proteomes" id="UP000254424">
    <property type="component" value="Unassembled WGS sequence"/>
</dbReference>
<dbReference type="Gene3D" id="3.20.20.80">
    <property type="entry name" value="Glycosidases"/>
    <property type="match status" value="1"/>
</dbReference>
<keyword evidence="1" id="KW-0732">Signal</keyword>
<dbReference type="EMBL" id="UFSX01000002">
    <property type="protein sequence ID" value="SUV43534.1"/>
    <property type="molecule type" value="Genomic_DNA"/>
</dbReference>
<dbReference type="OrthoDB" id="781226at2"/>
<gene>
    <name evidence="2" type="ORF">NCTC11155_02930</name>
</gene>
<reference evidence="2 3" key="1">
    <citation type="submission" date="2018-06" db="EMBL/GenBank/DDBJ databases">
        <authorList>
            <consortium name="Pathogen Informatics"/>
            <person name="Doyle S."/>
        </authorList>
    </citation>
    <scope>NUCLEOTIDE SEQUENCE [LARGE SCALE GENOMIC DNA]</scope>
    <source>
        <strain evidence="2 3">NCTC11155</strain>
    </source>
</reference>
<dbReference type="AlphaFoldDB" id="A0A380ZB16"/>
<evidence type="ECO:0000256" key="1">
    <source>
        <dbReference type="SAM" id="SignalP"/>
    </source>
</evidence>
<protein>
    <submittedName>
        <fullName evidence="2">Uncharacterized protein</fullName>
    </submittedName>
</protein>
<accession>A0A380ZB16</accession>
<dbReference type="STRING" id="483216.BACEGG_03641"/>
<proteinExistence type="predicted"/>
<dbReference type="PROSITE" id="PS51257">
    <property type="entry name" value="PROKAR_LIPOPROTEIN"/>
    <property type="match status" value="1"/>
</dbReference>
<feature type="chain" id="PRO_5016804938" evidence="1">
    <location>
        <begin position="20"/>
        <end position="471"/>
    </location>
</feature>
<dbReference type="SUPFAM" id="SSF51445">
    <property type="entry name" value="(Trans)glycosidases"/>
    <property type="match status" value="1"/>
</dbReference>
<evidence type="ECO:0000313" key="2">
    <source>
        <dbReference type="EMBL" id="SUV43534.1"/>
    </source>
</evidence>
<feature type="signal peptide" evidence="1">
    <location>
        <begin position="1"/>
        <end position="19"/>
    </location>
</feature>
<name>A0A380ZB16_9BACE</name>
<evidence type="ECO:0000313" key="3">
    <source>
        <dbReference type="Proteomes" id="UP000254424"/>
    </source>
</evidence>